<comment type="caution">
    <text evidence="1">The sequence shown here is derived from an EMBL/GenBank/DDBJ whole genome shotgun (WGS) entry which is preliminary data.</text>
</comment>
<gene>
    <name evidence="1" type="ORF">OSO01_21560</name>
</gene>
<accession>A0A511ZJ06</accession>
<dbReference type="AlphaFoldDB" id="A0A511ZJ06"/>
<keyword evidence="2" id="KW-1185">Reference proteome</keyword>
<reference evidence="1 2" key="1">
    <citation type="submission" date="2019-07" db="EMBL/GenBank/DDBJ databases">
        <title>Whole genome shotgun sequence of Oceanobacillus sojae NBRC 105379.</title>
        <authorList>
            <person name="Hosoyama A."/>
            <person name="Uohara A."/>
            <person name="Ohji S."/>
            <person name="Ichikawa N."/>
        </authorList>
    </citation>
    <scope>NUCLEOTIDE SEQUENCE [LARGE SCALE GENOMIC DNA]</scope>
    <source>
        <strain evidence="1 2">NBRC 105379</strain>
    </source>
</reference>
<dbReference type="Proteomes" id="UP000321558">
    <property type="component" value="Unassembled WGS sequence"/>
</dbReference>
<dbReference type="EMBL" id="BJYM01000008">
    <property type="protein sequence ID" value="GEN87417.1"/>
    <property type="molecule type" value="Genomic_DNA"/>
</dbReference>
<protein>
    <submittedName>
        <fullName evidence="1">Uncharacterized protein</fullName>
    </submittedName>
</protein>
<organism evidence="1 2">
    <name type="scientific">Oceanobacillus sojae</name>
    <dbReference type="NCBI Taxonomy" id="582851"/>
    <lineage>
        <taxon>Bacteria</taxon>
        <taxon>Bacillati</taxon>
        <taxon>Bacillota</taxon>
        <taxon>Bacilli</taxon>
        <taxon>Bacillales</taxon>
        <taxon>Bacillaceae</taxon>
        <taxon>Oceanobacillus</taxon>
    </lineage>
</organism>
<proteinExistence type="predicted"/>
<evidence type="ECO:0000313" key="1">
    <source>
        <dbReference type="EMBL" id="GEN87417.1"/>
    </source>
</evidence>
<sequence length="86" mass="9369">MLKNSRSNGFHGTSNLSPPEIHYAFRGPRAHLLDKEDLVIGKPTGADIAKAALMPLGEKRSALFSPKGAYTMYVSSVPETGRRELN</sequence>
<name>A0A511ZJ06_9BACI</name>
<evidence type="ECO:0000313" key="2">
    <source>
        <dbReference type="Proteomes" id="UP000321558"/>
    </source>
</evidence>